<dbReference type="SMART" id="SM00862">
    <property type="entry name" value="Trans_reg_C"/>
    <property type="match status" value="1"/>
</dbReference>
<dbReference type="Pfam" id="PF00072">
    <property type="entry name" value="Response_reg"/>
    <property type="match status" value="1"/>
</dbReference>
<feature type="DNA-binding region" description="OmpR/PhoB-type" evidence="6">
    <location>
        <begin position="139"/>
        <end position="245"/>
    </location>
</feature>
<evidence type="ECO:0000313" key="9">
    <source>
        <dbReference type="EMBL" id="ACQ79115.1"/>
    </source>
</evidence>
<evidence type="ECO:0000256" key="2">
    <source>
        <dbReference type="ARBA" id="ARBA00023015"/>
    </source>
</evidence>
<evidence type="ECO:0000256" key="3">
    <source>
        <dbReference type="ARBA" id="ARBA00023125"/>
    </source>
</evidence>
<evidence type="ECO:0000256" key="4">
    <source>
        <dbReference type="ARBA" id="ARBA00023163"/>
    </source>
</evidence>
<evidence type="ECO:0000256" key="6">
    <source>
        <dbReference type="PROSITE-ProRule" id="PRU01091"/>
    </source>
</evidence>
<keyword evidence="4" id="KW-0804">Transcription</keyword>
<dbReference type="InterPro" id="IPR001867">
    <property type="entry name" value="OmpR/PhoB-type_DNA-bd"/>
</dbReference>
<feature type="modified residue" description="4-aspartylphosphate" evidence="5">
    <location>
        <position position="57"/>
    </location>
</feature>
<dbReference type="RefSeq" id="WP_012725895.1">
    <property type="nucleotide sequence ID" value="NC_012669.1"/>
</dbReference>
<dbReference type="Gene3D" id="6.10.250.690">
    <property type="match status" value="1"/>
</dbReference>
<accession>C5BZE3</accession>
<keyword evidence="2" id="KW-0805">Transcription regulation</keyword>
<dbReference type="InterPro" id="IPR016032">
    <property type="entry name" value="Sig_transdc_resp-reg_C-effctor"/>
</dbReference>
<dbReference type="AlphaFoldDB" id="C5BZE3"/>
<organism evidence="9 10">
    <name type="scientific">Beutenbergia cavernae (strain ATCC BAA-8 / DSM 12333 / CCUG 43141 / JCM 11478 / NBRC 16432 / NCIMB 13614 / HKI 0122)</name>
    <dbReference type="NCBI Taxonomy" id="471853"/>
    <lineage>
        <taxon>Bacteria</taxon>
        <taxon>Bacillati</taxon>
        <taxon>Actinomycetota</taxon>
        <taxon>Actinomycetes</taxon>
        <taxon>Micrococcales</taxon>
        <taxon>Beutenbergiaceae</taxon>
        <taxon>Beutenbergia</taxon>
    </lineage>
</organism>
<dbReference type="InterPro" id="IPR039420">
    <property type="entry name" value="WalR-like"/>
</dbReference>
<dbReference type="PANTHER" id="PTHR48111:SF4">
    <property type="entry name" value="DNA-BINDING DUAL TRANSCRIPTIONAL REGULATOR OMPR"/>
    <property type="match status" value="1"/>
</dbReference>
<evidence type="ECO:0000313" key="10">
    <source>
        <dbReference type="Proteomes" id="UP000007962"/>
    </source>
</evidence>
<name>C5BZE3_BEUC1</name>
<dbReference type="EMBL" id="CP001618">
    <property type="protein sequence ID" value="ACQ79115.1"/>
    <property type="molecule type" value="Genomic_DNA"/>
</dbReference>
<gene>
    <name evidence="9" type="ordered locus">Bcav_0854</name>
</gene>
<keyword evidence="10" id="KW-1185">Reference proteome</keyword>
<dbReference type="InterPro" id="IPR001789">
    <property type="entry name" value="Sig_transdc_resp-reg_receiver"/>
</dbReference>
<evidence type="ECO:0000259" key="7">
    <source>
        <dbReference type="PROSITE" id="PS50110"/>
    </source>
</evidence>
<dbReference type="PROSITE" id="PS50110">
    <property type="entry name" value="RESPONSE_REGULATORY"/>
    <property type="match status" value="1"/>
</dbReference>
<keyword evidence="1 5" id="KW-0597">Phosphoprotein</keyword>
<dbReference type="SUPFAM" id="SSF52172">
    <property type="entry name" value="CheY-like"/>
    <property type="match status" value="1"/>
</dbReference>
<dbReference type="OrthoDB" id="3197131at2"/>
<dbReference type="KEGG" id="bcv:Bcav_0854"/>
<dbReference type="eggNOG" id="COG0745">
    <property type="taxonomic scope" value="Bacteria"/>
</dbReference>
<dbReference type="CDD" id="cd00383">
    <property type="entry name" value="trans_reg_C"/>
    <property type="match status" value="1"/>
</dbReference>
<dbReference type="GO" id="GO:0000976">
    <property type="term" value="F:transcription cis-regulatory region binding"/>
    <property type="evidence" value="ECO:0007669"/>
    <property type="project" value="TreeGrafter"/>
</dbReference>
<dbReference type="Proteomes" id="UP000007962">
    <property type="component" value="Chromosome"/>
</dbReference>
<evidence type="ECO:0000259" key="8">
    <source>
        <dbReference type="PROSITE" id="PS51755"/>
    </source>
</evidence>
<dbReference type="GO" id="GO:0005829">
    <property type="term" value="C:cytosol"/>
    <property type="evidence" value="ECO:0007669"/>
    <property type="project" value="TreeGrafter"/>
</dbReference>
<sequence>MTGGSERVAVIIEDDPDIRELLETVLGQAGFRTHSSETGNDGVRLVQEVAPLVVTLDISLPDIDGFEVARRIRPVSDAYIVMLTARAEEIDALMGLDSGADDYQTKPFRPRELRARIEAMLRRPRRAGGVAEQADPGSPSVLGSDGLEVDVLSRMTRVDGADIHLTRSEFDILAELTSRPGRVVSKNELVRVLWADAYDTGTPISEADRRSVEVHVANLRRKLGDSSLEPRWIHTVRGLGYRFTPTGG</sequence>
<protein>
    <submittedName>
        <fullName evidence="9">Two component transcriptional regulator, winged helix family</fullName>
    </submittedName>
</protein>
<dbReference type="Gene3D" id="1.10.10.10">
    <property type="entry name" value="Winged helix-like DNA-binding domain superfamily/Winged helix DNA-binding domain"/>
    <property type="match status" value="1"/>
</dbReference>
<feature type="domain" description="OmpR/PhoB-type" evidence="8">
    <location>
        <begin position="139"/>
        <end position="245"/>
    </location>
</feature>
<proteinExistence type="predicted"/>
<dbReference type="HOGENOM" id="CLU_000445_30_4_11"/>
<dbReference type="GO" id="GO:0032993">
    <property type="term" value="C:protein-DNA complex"/>
    <property type="evidence" value="ECO:0007669"/>
    <property type="project" value="TreeGrafter"/>
</dbReference>
<dbReference type="CDD" id="cd17574">
    <property type="entry name" value="REC_OmpR"/>
    <property type="match status" value="1"/>
</dbReference>
<dbReference type="InterPro" id="IPR011006">
    <property type="entry name" value="CheY-like_superfamily"/>
</dbReference>
<dbReference type="SMART" id="SM00448">
    <property type="entry name" value="REC"/>
    <property type="match status" value="1"/>
</dbReference>
<dbReference type="GO" id="GO:0006355">
    <property type="term" value="P:regulation of DNA-templated transcription"/>
    <property type="evidence" value="ECO:0007669"/>
    <property type="project" value="InterPro"/>
</dbReference>
<dbReference type="InterPro" id="IPR036388">
    <property type="entry name" value="WH-like_DNA-bd_sf"/>
</dbReference>
<dbReference type="Pfam" id="PF00486">
    <property type="entry name" value="Trans_reg_C"/>
    <property type="match status" value="1"/>
</dbReference>
<dbReference type="PANTHER" id="PTHR48111">
    <property type="entry name" value="REGULATOR OF RPOS"/>
    <property type="match status" value="1"/>
</dbReference>
<keyword evidence="3 6" id="KW-0238">DNA-binding</keyword>
<reference evidence="9 10" key="1">
    <citation type="journal article" date="2009" name="Stand. Genomic Sci.">
        <title>Complete genome sequence of Beutenbergia cavernae type strain (HKI 0122).</title>
        <authorList>
            <person name="Land M."/>
            <person name="Pukall R."/>
            <person name="Abt B."/>
            <person name="Goker M."/>
            <person name="Rohde M."/>
            <person name="Glavina Del Rio T."/>
            <person name="Tice H."/>
            <person name="Copeland A."/>
            <person name="Cheng J.F."/>
            <person name="Lucas S."/>
            <person name="Chen F."/>
            <person name="Nolan M."/>
            <person name="Bruce D."/>
            <person name="Goodwin L."/>
            <person name="Pitluck S."/>
            <person name="Ivanova N."/>
            <person name="Mavromatis K."/>
            <person name="Ovchinnikova G."/>
            <person name="Pati A."/>
            <person name="Chen A."/>
            <person name="Palaniappan K."/>
            <person name="Hauser L."/>
            <person name="Chang Y.J."/>
            <person name="Jefferies C.C."/>
            <person name="Saunders E."/>
            <person name="Brettin T."/>
            <person name="Detter J.C."/>
            <person name="Han C."/>
            <person name="Chain P."/>
            <person name="Bristow J."/>
            <person name="Eisen J.A."/>
            <person name="Markowitz V."/>
            <person name="Hugenholtz P."/>
            <person name="Kyrpides N.C."/>
            <person name="Klenk H.P."/>
            <person name="Lapidus A."/>
        </authorList>
    </citation>
    <scope>NUCLEOTIDE SEQUENCE [LARGE SCALE GENOMIC DNA]</scope>
    <source>
        <strain evidence="10">ATCC BAA-8 / DSM 12333 / NBRC 16432</strain>
    </source>
</reference>
<dbReference type="Gene3D" id="3.40.50.2300">
    <property type="match status" value="1"/>
</dbReference>
<dbReference type="SUPFAM" id="SSF46894">
    <property type="entry name" value="C-terminal effector domain of the bipartite response regulators"/>
    <property type="match status" value="1"/>
</dbReference>
<dbReference type="STRING" id="471853.Bcav_0854"/>
<evidence type="ECO:0000256" key="1">
    <source>
        <dbReference type="ARBA" id="ARBA00022553"/>
    </source>
</evidence>
<dbReference type="GO" id="GO:0000156">
    <property type="term" value="F:phosphorelay response regulator activity"/>
    <property type="evidence" value="ECO:0007669"/>
    <property type="project" value="TreeGrafter"/>
</dbReference>
<feature type="domain" description="Response regulatory" evidence="7">
    <location>
        <begin position="8"/>
        <end position="121"/>
    </location>
</feature>
<evidence type="ECO:0000256" key="5">
    <source>
        <dbReference type="PROSITE-ProRule" id="PRU00169"/>
    </source>
</evidence>
<dbReference type="PROSITE" id="PS51755">
    <property type="entry name" value="OMPR_PHOB"/>
    <property type="match status" value="1"/>
</dbReference>